<name>A0ACC2MUP4_PERAE</name>
<accession>A0ACC2MUP4</accession>
<comment type="caution">
    <text evidence="1">The sequence shown here is derived from an EMBL/GenBank/DDBJ whole genome shotgun (WGS) entry which is preliminary data.</text>
</comment>
<proteinExistence type="predicted"/>
<dbReference type="EMBL" id="CM056809">
    <property type="protein sequence ID" value="KAJ8649145.1"/>
    <property type="molecule type" value="Genomic_DNA"/>
</dbReference>
<evidence type="ECO:0000313" key="1">
    <source>
        <dbReference type="EMBL" id="KAJ8649145.1"/>
    </source>
</evidence>
<gene>
    <name evidence="1" type="ORF">MRB53_002168</name>
</gene>
<protein>
    <submittedName>
        <fullName evidence="1">Uncharacterized protein</fullName>
    </submittedName>
</protein>
<evidence type="ECO:0000313" key="2">
    <source>
        <dbReference type="Proteomes" id="UP001234297"/>
    </source>
</evidence>
<keyword evidence="2" id="KW-1185">Reference proteome</keyword>
<reference evidence="1 2" key="1">
    <citation type="journal article" date="2022" name="Hortic Res">
        <title>A haplotype resolved chromosomal level avocado genome allows analysis of novel avocado genes.</title>
        <authorList>
            <person name="Nath O."/>
            <person name="Fletcher S.J."/>
            <person name="Hayward A."/>
            <person name="Shaw L.M."/>
            <person name="Masouleh A.K."/>
            <person name="Furtado A."/>
            <person name="Henry R.J."/>
            <person name="Mitter N."/>
        </authorList>
    </citation>
    <scope>NUCLEOTIDE SEQUENCE [LARGE SCALE GENOMIC DNA]</scope>
    <source>
        <strain evidence="2">cv. Hass</strain>
    </source>
</reference>
<sequence>MGGGSSQWICQWVVTVKCSKTPFQLNLKIRKPFRLLAYKQIIENTLQESKEILIDDKGISETQKTKGQDSESDDPPKKSVEISEGGTEAKTVLPLSNLKSSANTAENYSSVNWKSGLLTSETEKAV</sequence>
<organism evidence="1 2">
    <name type="scientific">Persea americana</name>
    <name type="common">Avocado</name>
    <dbReference type="NCBI Taxonomy" id="3435"/>
    <lineage>
        <taxon>Eukaryota</taxon>
        <taxon>Viridiplantae</taxon>
        <taxon>Streptophyta</taxon>
        <taxon>Embryophyta</taxon>
        <taxon>Tracheophyta</taxon>
        <taxon>Spermatophyta</taxon>
        <taxon>Magnoliopsida</taxon>
        <taxon>Magnoliidae</taxon>
        <taxon>Laurales</taxon>
        <taxon>Lauraceae</taxon>
        <taxon>Persea</taxon>
    </lineage>
</organism>
<dbReference type="Proteomes" id="UP001234297">
    <property type="component" value="Chromosome 1"/>
</dbReference>